<evidence type="ECO:0000313" key="6">
    <source>
        <dbReference type="Proteomes" id="UP000236754"/>
    </source>
</evidence>
<dbReference type="GO" id="GO:0005737">
    <property type="term" value="C:cytoplasm"/>
    <property type="evidence" value="ECO:0007669"/>
    <property type="project" value="TreeGrafter"/>
</dbReference>
<proteinExistence type="predicted"/>
<keyword evidence="1" id="KW-0547">Nucleotide-binding</keyword>
<dbReference type="InterPro" id="IPR016032">
    <property type="entry name" value="Sig_transdc_resp-reg_C-effctor"/>
</dbReference>
<name>A0A1H6DRF4_9ACTN</name>
<dbReference type="Pfam" id="PF00196">
    <property type="entry name" value="GerE"/>
    <property type="match status" value="1"/>
</dbReference>
<reference evidence="5 6" key="1">
    <citation type="submission" date="2016-10" db="EMBL/GenBank/DDBJ databases">
        <authorList>
            <person name="de Groot N.N."/>
        </authorList>
    </citation>
    <scope>NUCLEOTIDE SEQUENCE [LARGE SCALE GENOMIC DNA]</scope>
    <source>
        <strain evidence="5 6">CGMCC 4.2023</strain>
    </source>
</reference>
<protein>
    <submittedName>
        <fullName evidence="5">AAA ATPase domain-containing protein</fullName>
    </submittedName>
</protein>
<organism evidence="5 6">
    <name type="scientific">Actinacidiphila yanglinensis</name>
    <dbReference type="NCBI Taxonomy" id="310779"/>
    <lineage>
        <taxon>Bacteria</taxon>
        <taxon>Bacillati</taxon>
        <taxon>Actinomycetota</taxon>
        <taxon>Actinomycetes</taxon>
        <taxon>Kitasatosporales</taxon>
        <taxon>Streptomycetaceae</taxon>
        <taxon>Actinacidiphila</taxon>
    </lineage>
</organism>
<accession>A0A1H6DRF4</accession>
<dbReference type="PRINTS" id="PR00038">
    <property type="entry name" value="HTHLUXR"/>
</dbReference>
<dbReference type="EMBL" id="FNVU01000018">
    <property type="protein sequence ID" value="SEG87283.1"/>
    <property type="molecule type" value="Genomic_DNA"/>
</dbReference>
<dbReference type="AlphaFoldDB" id="A0A1H6DRF4"/>
<feature type="region of interest" description="Disordered" evidence="3">
    <location>
        <begin position="1"/>
        <end position="33"/>
    </location>
</feature>
<dbReference type="GO" id="GO:0006355">
    <property type="term" value="P:regulation of DNA-templated transcription"/>
    <property type="evidence" value="ECO:0007669"/>
    <property type="project" value="InterPro"/>
</dbReference>
<dbReference type="InterPro" id="IPR000792">
    <property type="entry name" value="Tscrpt_reg_LuxR_C"/>
</dbReference>
<evidence type="ECO:0000256" key="3">
    <source>
        <dbReference type="SAM" id="MobiDB-lite"/>
    </source>
</evidence>
<dbReference type="GO" id="GO:0004016">
    <property type="term" value="F:adenylate cyclase activity"/>
    <property type="evidence" value="ECO:0007669"/>
    <property type="project" value="TreeGrafter"/>
</dbReference>
<dbReference type="PROSITE" id="PS50043">
    <property type="entry name" value="HTH_LUXR_2"/>
    <property type="match status" value="1"/>
</dbReference>
<dbReference type="SUPFAM" id="SSF46894">
    <property type="entry name" value="C-terminal effector domain of the bipartite response regulators"/>
    <property type="match status" value="1"/>
</dbReference>
<evidence type="ECO:0000256" key="1">
    <source>
        <dbReference type="ARBA" id="ARBA00022741"/>
    </source>
</evidence>
<dbReference type="Pfam" id="PF13191">
    <property type="entry name" value="AAA_16"/>
    <property type="match status" value="1"/>
</dbReference>
<keyword evidence="2" id="KW-0067">ATP-binding</keyword>
<dbReference type="SUPFAM" id="SSF52540">
    <property type="entry name" value="P-loop containing nucleoside triphosphate hydrolases"/>
    <property type="match status" value="1"/>
</dbReference>
<dbReference type="GO" id="GO:0005524">
    <property type="term" value="F:ATP binding"/>
    <property type="evidence" value="ECO:0007669"/>
    <property type="project" value="UniProtKB-KW"/>
</dbReference>
<dbReference type="PANTHER" id="PTHR16305:SF35">
    <property type="entry name" value="TRANSCRIPTIONAL ACTIVATOR DOMAIN"/>
    <property type="match status" value="1"/>
</dbReference>
<dbReference type="SUPFAM" id="SSF48452">
    <property type="entry name" value="TPR-like"/>
    <property type="match status" value="1"/>
</dbReference>
<evidence type="ECO:0000259" key="4">
    <source>
        <dbReference type="PROSITE" id="PS50043"/>
    </source>
</evidence>
<dbReference type="InterPro" id="IPR036388">
    <property type="entry name" value="WH-like_DNA-bd_sf"/>
</dbReference>
<feature type="domain" description="HTH luxR-type" evidence="4">
    <location>
        <begin position="892"/>
        <end position="957"/>
    </location>
</feature>
<dbReference type="Gene3D" id="1.25.40.10">
    <property type="entry name" value="Tetratricopeptide repeat domain"/>
    <property type="match status" value="1"/>
</dbReference>
<sequence>MQGSGVQRSGVQGSGVQASGVQGSGVQASGVQGSTSGFVGRSRELAALRQALGAAPAIVLVDGEAGIGKSRLVAEALAGMDDVRRLRGGCEPVQEPFPLGPVLDAVRGHADRLPPPGALSPVVGALVPYLPEIAARLPPAPPPLNDLPAERHRLFRGVLALLDNIGTAVLVLEDVHWADAGTCEFVAFLAGRVPPGLALVLTLRSEDSADLPIWEALARAGATRRITLEPLQRVQVRELARELLGSPELPRGFVTSLVEATAGIPFVIEEVLRGGPDLSAGLPVPTALRDLLRARWATLDDDVREVLSAAAVLGTAPDEALLVRLIGDPARVAHALSRGLAAGLLHEQDGQCRFRHALAWQVIHEELPSPTRRWLHLRAARLLDEGDGPRPVARLAHHYGQAGATAQFVRSAEEAADLAVSHGDDATAAHFLVPAMRVAALPSADRVRLAGKLARAAVDGLAHSTAVPVLTDLLAGDDLPAVVRGELRFMLGRLLRQQGEAEAGYREIERSVDELGDRPDLRARALAILAVPDLVVDRPIEVHLARAAQASAVAADDPAASIAVGIARTSLAIERGDPAGWPAVDALRTGPALLGNPREHARACINWAQAALHVGHANRAELLLVEARRAVDDLAYLRFAGVVDLVGAWVDLSTGRWDGLLERARAMVSTPSEFTDAALDARFLLATVLAVAGEPDEAERLLRDVVAGAARVGAYRPLAPARIGLARLLLGLGRPRAAAEEAMRALDIVRPKQLWPSAADATLCLVDACIRLDRPEDAWPAVDELAVALRAADAPLALARAAQCRASLTGDAEQFDSARRQFAELGLRYEQADAEARLGQCLVLRGDPDGPGWLERSLRSFDALGALGGVTEVRRTMRQLGVPIPYPWRGGRKSYGGRLSPREREVAALAASGTTNQEIAERLFLSRRTVESHVATALRKLGGRTRRDLAALLESADDV</sequence>
<dbReference type="GO" id="GO:0003677">
    <property type="term" value="F:DNA binding"/>
    <property type="evidence" value="ECO:0007669"/>
    <property type="project" value="InterPro"/>
</dbReference>
<evidence type="ECO:0000313" key="5">
    <source>
        <dbReference type="EMBL" id="SEG87283.1"/>
    </source>
</evidence>
<dbReference type="Gene3D" id="1.10.10.10">
    <property type="entry name" value="Winged helix-like DNA-binding domain superfamily/Winged helix DNA-binding domain"/>
    <property type="match status" value="1"/>
</dbReference>
<dbReference type="PANTHER" id="PTHR16305">
    <property type="entry name" value="TESTICULAR SOLUBLE ADENYLYL CYCLASE"/>
    <property type="match status" value="1"/>
</dbReference>
<gene>
    <name evidence="5" type="ORF">SAMN05216223_11870</name>
</gene>
<keyword evidence="6" id="KW-1185">Reference proteome</keyword>
<dbReference type="SMART" id="SM00421">
    <property type="entry name" value="HTH_LUXR"/>
    <property type="match status" value="1"/>
</dbReference>
<evidence type="ECO:0000256" key="2">
    <source>
        <dbReference type="ARBA" id="ARBA00022840"/>
    </source>
</evidence>
<dbReference type="InterPro" id="IPR027417">
    <property type="entry name" value="P-loop_NTPase"/>
</dbReference>
<dbReference type="CDD" id="cd06170">
    <property type="entry name" value="LuxR_C_like"/>
    <property type="match status" value="1"/>
</dbReference>
<dbReference type="InterPro" id="IPR011990">
    <property type="entry name" value="TPR-like_helical_dom_sf"/>
</dbReference>
<dbReference type="InterPro" id="IPR041664">
    <property type="entry name" value="AAA_16"/>
</dbReference>
<dbReference type="Proteomes" id="UP000236754">
    <property type="component" value="Unassembled WGS sequence"/>
</dbReference>